<organism evidence="1 2">
    <name type="scientific">Thalassospira lohafexi</name>
    <dbReference type="NCBI Taxonomy" id="744227"/>
    <lineage>
        <taxon>Bacteria</taxon>
        <taxon>Pseudomonadati</taxon>
        <taxon>Pseudomonadota</taxon>
        <taxon>Alphaproteobacteria</taxon>
        <taxon>Rhodospirillales</taxon>
        <taxon>Thalassospiraceae</taxon>
        <taxon>Thalassospira</taxon>
    </lineage>
</organism>
<dbReference type="CDD" id="cd08054">
    <property type="entry name" value="gp6"/>
    <property type="match status" value="1"/>
</dbReference>
<dbReference type="EMBL" id="NXGX01000006">
    <property type="protein sequence ID" value="PKR57500.1"/>
    <property type="molecule type" value="Genomic_DNA"/>
</dbReference>
<dbReference type="NCBIfam" id="TIGR02215">
    <property type="entry name" value="phage_chp_gp8"/>
    <property type="match status" value="1"/>
</dbReference>
<keyword evidence="2" id="KW-1185">Reference proteome</keyword>
<reference evidence="1 2" key="1">
    <citation type="submission" date="2017-09" db="EMBL/GenBank/DDBJ databases">
        <title>Biodiversity and function of Thalassospira species in the particle-attached aromatic-hydrocarbon-degrading consortia from the surface seawater of the China South Sea.</title>
        <authorList>
            <person name="Dong C."/>
            <person name="Lai Q."/>
            <person name="Shao Z."/>
        </authorList>
    </citation>
    <scope>NUCLEOTIDE SEQUENCE [LARGE SCALE GENOMIC DNA]</scope>
    <source>
        <strain evidence="1 2">139Z-12</strain>
    </source>
</reference>
<dbReference type="InterPro" id="IPR011738">
    <property type="entry name" value="Phage_CHP"/>
</dbReference>
<gene>
    <name evidence="1" type="ORF">COO92_16295</name>
</gene>
<dbReference type="Gene3D" id="1.10.3230.30">
    <property type="entry name" value="Phage gp6-like head-tail connector protein"/>
    <property type="match status" value="1"/>
</dbReference>
<comment type="caution">
    <text evidence="1">The sequence shown here is derived from an EMBL/GenBank/DDBJ whole genome shotgun (WGS) entry which is preliminary data.</text>
</comment>
<dbReference type="AlphaFoldDB" id="A0A2N3L487"/>
<accession>A0A2N3L487</accession>
<dbReference type="RefSeq" id="WP_101303801.1">
    <property type="nucleotide sequence ID" value="NZ_NXGX01000006.1"/>
</dbReference>
<evidence type="ECO:0008006" key="3">
    <source>
        <dbReference type="Google" id="ProtNLM"/>
    </source>
</evidence>
<sequence>MDVSLTTAPEERLVSLVEAKAQLRLPTAFTDDDNYVSTLILAAETYLDGRAGIMGRALVTQTWTGTIDNAFPDQIAVPLPPLQSVASIVYIDGDGVSQTLAAENYQAITNVEPGLIVPAFGKSWPSVRSQRQAITVEFVAGYGNAAAVPMRIKQAALFLVSHWYLNRAPVNIGNIVNDIPKTFDALFNSARKWGF</sequence>
<name>A0A2N3L487_9PROT</name>
<dbReference type="Proteomes" id="UP000233332">
    <property type="component" value="Unassembled WGS sequence"/>
</dbReference>
<protein>
    <recommendedName>
        <fullName evidence="3">Phage gp6-like head-tail connector protein</fullName>
    </recommendedName>
</protein>
<proteinExistence type="predicted"/>
<evidence type="ECO:0000313" key="2">
    <source>
        <dbReference type="Proteomes" id="UP000233332"/>
    </source>
</evidence>
<evidence type="ECO:0000313" key="1">
    <source>
        <dbReference type="EMBL" id="PKR57500.1"/>
    </source>
</evidence>